<evidence type="ECO:0000259" key="6">
    <source>
        <dbReference type="PROSITE" id="PS51123"/>
    </source>
</evidence>
<organism evidence="7 8">
    <name type="scientific">Terrimonas rubra</name>
    <dbReference type="NCBI Taxonomy" id="1035890"/>
    <lineage>
        <taxon>Bacteria</taxon>
        <taxon>Pseudomonadati</taxon>
        <taxon>Bacteroidota</taxon>
        <taxon>Chitinophagia</taxon>
        <taxon>Chitinophagales</taxon>
        <taxon>Chitinophagaceae</taxon>
        <taxon>Terrimonas</taxon>
    </lineage>
</organism>
<evidence type="ECO:0000256" key="3">
    <source>
        <dbReference type="ARBA" id="ARBA00023237"/>
    </source>
</evidence>
<comment type="caution">
    <text evidence="7">The sequence shown here is derived from an EMBL/GenBank/DDBJ whole genome shotgun (WGS) entry which is preliminary data.</text>
</comment>
<name>A0ABW6A034_9BACT</name>
<evidence type="ECO:0000313" key="8">
    <source>
        <dbReference type="Proteomes" id="UP001597511"/>
    </source>
</evidence>
<accession>A0ABW6A034</accession>
<dbReference type="PROSITE" id="PS51123">
    <property type="entry name" value="OMPA_2"/>
    <property type="match status" value="1"/>
</dbReference>
<keyword evidence="8" id="KW-1185">Reference proteome</keyword>
<keyword evidence="5" id="KW-0812">Transmembrane</keyword>
<evidence type="ECO:0000256" key="5">
    <source>
        <dbReference type="SAM" id="Phobius"/>
    </source>
</evidence>
<dbReference type="Proteomes" id="UP001597511">
    <property type="component" value="Unassembled WGS sequence"/>
</dbReference>
<dbReference type="Gene3D" id="3.30.1330.60">
    <property type="entry name" value="OmpA-like domain"/>
    <property type="match status" value="1"/>
</dbReference>
<dbReference type="SUPFAM" id="SSF103088">
    <property type="entry name" value="OmpA-like"/>
    <property type="match status" value="1"/>
</dbReference>
<feature type="domain" description="OmpA-like" evidence="6">
    <location>
        <begin position="318"/>
        <end position="435"/>
    </location>
</feature>
<evidence type="ECO:0000256" key="2">
    <source>
        <dbReference type="ARBA" id="ARBA00023136"/>
    </source>
</evidence>
<gene>
    <name evidence="7" type="ORF">ACFS6H_02910</name>
</gene>
<keyword evidence="3" id="KW-0998">Cell outer membrane</keyword>
<dbReference type="PANTHER" id="PTHR30329:SF21">
    <property type="entry name" value="LIPOPROTEIN YIAD-RELATED"/>
    <property type="match status" value="1"/>
</dbReference>
<dbReference type="InterPro" id="IPR036737">
    <property type="entry name" value="OmpA-like_sf"/>
</dbReference>
<sequence length="435" mass="45729">MSFNLLDVVKSHLTPDLVTKLSNMLGENENGIKKAISAVLPLILGGLSTKAATSEQSAAEVFNLSREAGNSGVLNNVSDLLGNSDLLTKANSWLQSIFGDKAHGIIETIAGFAGIKTSSASSILNVATPATLGALGNHIQTNGLNSEEFAGLLASQKTNILAAIPGNISSLLGFAGISTPGVSIPAAPVTAHSSGHGHATHDVHAVNETGGLKWLLPLLILIGLGLLAWYFAGDGCGRKSADTHSDTLSNVGTVKDNEGQVTVIKGQLDTLGNYIYDVGADRTITLSDSTVLHVGENSTEAKLFEFLNSNNKTVDTVDKTKEWYTLDRVYFETGKSVLTPASQQQIKNIAAILKMFPNAQVKFGGYTDNTGAADVNTRISGERAKVALQETVKAGIAADRLASEGYGPLHPVCAPNDTPECKAQNRRVDIRVTKK</sequence>
<dbReference type="InterPro" id="IPR006665">
    <property type="entry name" value="OmpA-like"/>
</dbReference>
<keyword evidence="2 4" id="KW-0472">Membrane</keyword>
<feature type="transmembrane region" description="Helical" evidence="5">
    <location>
        <begin position="214"/>
        <end position="232"/>
    </location>
</feature>
<dbReference type="InterPro" id="IPR006664">
    <property type="entry name" value="OMP_bac"/>
</dbReference>
<dbReference type="InterPro" id="IPR009282">
    <property type="entry name" value="DUF937"/>
</dbReference>
<dbReference type="PANTHER" id="PTHR30329">
    <property type="entry name" value="STATOR ELEMENT OF FLAGELLAR MOTOR COMPLEX"/>
    <property type="match status" value="1"/>
</dbReference>
<dbReference type="Pfam" id="PF00691">
    <property type="entry name" value="OmpA"/>
    <property type="match status" value="1"/>
</dbReference>
<keyword evidence="5" id="KW-1133">Transmembrane helix</keyword>
<dbReference type="Pfam" id="PF06078">
    <property type="entry name" value="DUF937"/>
    <property type="match status" value="1"/>
</dbReference>
<dbReference type="EMBL" id="JBHUOZ010000001">
    <property type="protein sequence ID" value="MFD2918644.1"/>
    <property type="molecule type" value="Genomic_DNA"/>
</dbReference>
<dbReference type="RefSeq" id="WP_386095041.1">
    <property type="nucleotide sequence ID" value="NZ_JBHUOZ010000001.1"/>
</dbReference>
<evidence type="ECO:0000256" key="4">
    <source>
        <dbReference type="PROSITE-ProRule" id="PRU00473"/>
    </source>
</evidence>
<protein>
    <submittedName>
        <fullName evidence="7">DUF937 domain-containing protein</fullName>
    </submittedName>
</protein>
<proteinExistence type="predicted"/>
<dbReference type="CDD" id="cd07185">
    <property type="entry name" value="OmpA_C-like"/>
    <property type="match status" value="1"/>
</dbReference>
<dbReference type="PRINTS" id="PR01021">
    <property type="entry name" value="OMPADOMAIN"/>
</dbReference>
<evidence type="ECO:0000256" key="1">
    <source>
        <dbReference type="ARBA" id="ARBA00004442"/>
    </source>
</evidence>
<comment type="subcellular location">
    <subcellularLocation>
        <location evidence="1">Cell outer membrane</location>
    </subcellularLocation>
</comment>
<evidence type="ECO:0000313" key="7">
    <source>
        <dbReference type="EMBL" id="MFD2918644.1"/>
    </source>
</evidence>
<dbReference type="InterPro" id="IPR050330">
    <property type="entry name" value="Bact_OuterMem_StrucFunc"/>
</dbReference>
<reference evidence="8" key="1">
    <citation type="journal article" date="2019" name="Int. J. Syst. Evol. Microbiol.">
        <title>The Global Catalogue of Microorganisms (GCM) 10K type strain sequencing project: providing services to taxonomists for standard genome sequencing and annotation.</title>
        <authorList>
            <consortium name="The Broad Institute Genomics Platform"/>
            <consortium name="The Broad Institute Genome Sequencing Center for Infectious Disease"/>
            <person name="Wu L."/>
            <person name="Ma J."/>
        </authorList>
    </citation>
    <scope>NUCLEOTIDE SEQUENCE [LARGE SCALE GENOMIC DNA]</scope>
    <source>
        <strain evidence="8">KCTC 23299</strain>
    </source>
</reference>